<sequence>MPDGVVGHPHVVYASSAVLKASSSHFAAQLNGSFSATDEIPVTSTDYGYEDDSDLDDDEKLEDELGSEASVGSSAEKANRLKPTTNSPAATTYVTVPRLMCF</sequence>
<accession>A0A9P3GAL7</accession>
<evidence type="ECO:0000256" key="1">
    <source>
        <dbReference type="SAM" id="MobiDB-lite"/>
    </source>
</evidence>
<gene>
    <name evidence="2" type="ORF">PsYK624_086620</name>
</gene>
<comment type="caution">
    <text evidence="2">The sequence shown here is derived from an EMBL/GenBank/DDBJ whole genome shotgun (WGS) entry which is preliminary data.</text>
</comment>
<protein>
    <recommendedName>
        <fullName evidence="4">BTB domain-containing protein</fullName>
    </recommendedName>
</protein>
<feature type="region of interest" description="Disordered" evidence="1">
    <location>
        <begin position="38"/>
        <end position="88"/>
    </location>
</feature>
<organism evidence="2 3">
    <name type="scientific">Phanerochaete sordida</name>
    <dbReference type="NCBI Taxonomy" id="48140"/>
    <lineage>
        <taxon>Eukaryota</taxon>
        <taxon>Fungi</taxon>
        <taxon>Dikarya</taxon>
        <taxon>Basidiomycota</taxon>
        <taxon>Agaricomycotina</taxon>
        <taxon>Agaricomycetes</taxon>
        <taxon>Polyporales</taxon>
        <taxon>Phanerochaetaceae</taxon>
        <taxon>Phanerochaete</taxon>
    </lineage>
</organism>
<dbReference type="Proteomes" id="UP000703269">
    <property type="component" value="Unassembled WGS sequence"/>
</dbReference>
<evidence type="ECO:0000313" key="3">
    <source>
        <dbReference type="Proteomes" id="UP000703269"/>
    </source>
</evidence>
<evidence type="ECO:0000313" key="2">
    <source>
        <dbReference type="EMBL" id="GJE92508.1"/>
    </source>
</evidence>
<feature type="compositionally biased region" description="Acidic residues" evidence="1">
    <location>
        <begin position="48"/>
        <end position="66"/>
    </location>
</feature>
<dbReference type="AlphaFoldDB" id="A0A9P3GAL7"/>
<name>A0A9P3GAL7_9APHY</name>
<reference evidence="2 3" key="1">
    <citation type="submission" date="2021-08" db="EMBL/GenBank/DDBJ databases">
        <title>Draft Genome Sequence of Phanerochaete sordida strain YK-624.</title>
        <authorList>
            <person name="Mori T."/>
            <person name="Dohra H."/>
            <person name="Suzuki T."/>
            <person name="Kawagishi H."/>
            <person name="Hirai H."/>
        </authorList>
    </citation>
    <scope>NUCLEOTIDE SEQUENCE [LARGE SCALE GENOMIC DNA]</scope>
    <source>
        <strain evidence="2 3">YK-624</strain>
    </source>
</reference>
<dbReference type="EMBL" id="BPQB01000027">
    <property type="protein sequence ID" value="GJE92508.1"/>
    <property type="molecule type" value="Genomic_DNA"/>
</dbReference>
<evidence type="ECO:0008006" key="4">
    <source>
        <dbReference type="Google" id="ProtNLM"/>
    </source>
</evidence>
<keyword evidence="3" id="KW-1185">Reference proteome</keyword>
<proteinExistence type="predicted"/>